<dbReference type="InterPro" id="IPR008727">
    <property type="entry name" value="PAAR_motif"/>
</dbReference>
<gene>
    <name evidence="1" type="ORF">CZ814_03270</name>
</gene>
<evidence type="ECO:0000313" key="1">
    <source>
        <dbReference type="EMBL" id="SKA52214.1"/>
    </source>
</evidence>
<organism evidence="1 2">
    <name type="scientific">Photobacterium toruni</name>
    <dbReference type="NCBI Taxonomy" id="1935446"/>
    <lineage>
        <taxon>Bacteria</taxon>
        <taxon>Pseudomonadati</taxon>
        <taxon>Pseudomonadota</taxon>
        <taxon>Gammaproteobacteria</taxon>
        <taxon>Vibrionales</taxon>
        <taxon>Vibrionaceae</taxon>
        <taxon>Photobacterium</taxon>
    </lineage>
</organism>
<reference evidence="1 2" key="1">
    <citation type="submission" date="2017-02" db="EMBL/GenBank/DDBJ databases">
        <authorList>
            <person name="Peterson S.W."/>
        </authorList>
    </citation>
    <scope>NUCLEOTIDE SEQUENCE [LARGE SCALE GENOMIC DNA]</scope>
    <source>
        <strain evidence="1 2">CECT 9189</strain>
    </source>
</reference>
<dbReference type="OrthoDB" id="6860016at2"/>
<dbReference type="Gene3D" id="2.60.200.60">
    <property type="match status" value="1"/>
</dbReference>
<dbReference type="AlphaFoldDB" id="A0A1T4UHN8"/>
<name>A0A1T4UHN8_9GAMM</name>
<dbReference type="CDD" id="cd14744">
    <property type="entry name" value="PAAR_CT_2"/>
    <property type="match status" value="1"/>
</dbReference>
<accession>A0A1T4UHN8</accession>
<dbReference type="RefSeq" id="WP_080175988.1">
    <property type="nucleotide sequence ID" value="NZ_AP024856.1"/>
</dbReference>
<evidence type="ECO:0000313" key="2">
    <source>
        <dbReference type="Proteomes" id="UP000191116"/>
    </source>
</evidence>
<protein>
    <submittedName>
        <fullName evidence="1">PAAR motif protein</fullName>
    </submittedName>
</protein>
<proteinExistence type="predicted"/>
<dbReference type="Proteomes" id="UP000191116">
    <property type="component" value="Unassembled WGS sequence"/>
</dbReference>
<dbReference type="Pfam" id="PF05488">
    <property type="entry name" value="PAAR_motif"/>
    <property type="match status" value="1"/>
</dbReference>
<sequence>MNDVITLGSPTSTKGTVVSGHSNVMINGQPVALVGDIATCPCGSKSCSGQGPIVAQSPRAANVNGVNFARAGDLVNTGCGICFLKPSLHIVSLSTNTTKPTNMGNGINIGNNIYING</sequence>
<dbReference type="EMBL" id="FUWP01000024">
    <property type="protein sequence ID" value="SKA52214.1"/>
    <property type="molecule type" value="Genomic_DNA"/>
</dbReference>